<evidence type="ECO:0000313" key="6">
    <source>
        <dbReference type="EMBL" id="CAL6114353.1"/>
    </source>
</evidence>
<dbReference type="Pfam" id="PF01975">
    <property type="entry name" value="SurE"/>
    <property type="match status" value="1"/>
</dbReference>
<dbReference type="Gene3D" id="3.40.1210.10">
    <property type="entry name" value="Survival protein SurE-like phosphatase/nucleotidase"/>
    <property type="match status" value="1"/>
</dbReference>
<organism evidence="5">
    <name type="scientific">Hexamita inflata</name>
    <dbReference type="NCBI Taxonomy" id="28002"/>
    <lineage>
        <taxon>Eukaryota</taxon>
        <taxon>Metamonada</taxon>
        <taxon>Diplomonadida</taxon>
        <taxon>Hexamitidae</taxon>
        <taxon>Hexamitinae</taxon>
        <taxon>Hexamita</taxon>
    </lineage>
</organism>
<dbReference type="EMBL" id="CATOUU010000670">
    <property type="protein sequence ID" value="CAI9940033.1"/>
    <property type="molecule type" value="Genomic_DNA"/>
</dbReference>
<evidence type="ECO:0000256" key="3">
    <source>
        <dbReference type="ARBA" id="ARBA00022801"/>
    </source>
</evidence>
<evidence type="ECO:0000313" key="7">
    <source>
        <dbReference type="Proteomes" id="UP001642409"/>
    </source>
</evidence>
<proteinExistence type="inferred from homology"/>
<keyword evidence="7" id="KW-1185">Reference proteome</keyword>
<dbReference type="PANTHER" id="PTHR30457">
    <property type="entry name" value="5'-NUCLEOTIDASE SURE"/>
    <property type="match status" value="1"/>
</dbReference>
<protein>
    <submittedName>
        <fullName evidence="5">Acid phosphatase surE</fullName>
    </submittedName>
    <submittedName>
        <fullName evidence="6">Acid_phosphatase surE</fullName>
    </submittedName>
</protein>
<comment type="similarity">
    <text evidence="1">Belongs to the SurE nucleotidase family.</text>
</comment>
<evidence type="ECO:0000313" key="5">
    <source>
        <dbReference type="EMBL" id="CAI9940033.1"/>
    </source>
</evidence>
<evidence type="ECO:0000256" key="2">
    <source>
        <dbReference type="ARBA" id="ARBA00022723"/>
    </source>
</evidence>
<gene>
    <name evidence="5" type="ORF">HINF_LOCUS27678</name>
    <name evidence="6" type="ORF">HINF_LOCUS77935</name>
</gene>
<reference evidence="5" key="1">
    <citation type="submission" date="2023-06" db="EMBL/GenBank/DDBJ databases">
        <authorList>
            <person name="Kurt Z."/>
        </authorList>
    </citation>
    <scope>NUCLEOTIDE SEQUENCE</scope>
</reference>
<dbReference type="AlphaFoldDB" id="A0AA86UH18"/>
<evidence type="ECO:0000259" key="4">
    <source>
        <dbReference type="Pfam" id="PF01975"/>
    </source>
</evidence>
<dbReference type="InterPro" id="IPR030048">
    <property type="entry name" value="SurE"/>
</dbReference>
<dbReference type="InterPro" id="IPR036523">
    <property type="entry name" value="SurE-like_sf"/>
</dbReference>
<sequence>MHTLHLVWNINIRGVSSKYILCPTLPHHLQNENSSSERRWVSGGWNQLSDLGFADLARGAYDCAEVALVWCCVVSSLGKKFEIISCPLGYIIDARPADCVRIGLQLLERDGFVPDLIVSGINTGSNLGADLHYSGTFGAAREAFMQGFRSIAFSNMNMTESLEDMKLRLSESILNIVHQSTPLHVMNVNFPRDSILGFKTVQTDSISFYTLDSKVIETDNGFEVVQFGLSEVKTFAENKDIFWCTKGFITISKVECDLQCVQVDCDIEQMETVD</sequence>
<feature type="domain" description="Survival protein SurE-like phosphatase/nucleotidase" evidence="4">
    <location>
        <begin position="89"/>
        <end position="200"/>
    </location>
</feature>
<keyword evidence="3" id="KW-0378">Hydrolase</keyword>
<dbReference type="InterPro" id="IPR002828">
    <property type="entry name" value="SurE-like_Pase/nucleotidase"/>
</dbReference>
<dbReference type="GO" id="GO:0046872">
    <property type="term" value="F:metal ion binding"/>
    <property type="evidence" value="ECO:0007669"/>
    <property type="project" value="UniProtKB-KW"/>
</dbReference>
<name>A0AA86UH18_9EUKA</name>
<dbReference type="Proteomes" id="UP001642409">
    <property type="component" value="Unassembled WGS sequence"/>
</dbReference>
<evidence type="ECO:0000256" key="1">
    <source>
        <dbReference type="ARBA" id="ARBA00011062"/>
    </source>
</evidence>
<comment type="caution">
    <text evidence="5">The sequence shown here is derived from an EMBL/GenBank/DDBJ whole genome shotgun (WGS) entry which is preliminary data.</text>
</comment>
<reference evidence="6 7" key="2">
    <citation type="submission" date="2024-07" db="EMBL/GenBank/DDBJ databases">
        <authorList>
            <person name="Akdeniz Z."/>
        </authorList>
    </citation>
    <scope>NUCLEOTIDE SEQUENCE [LARGE SCALE GENOMIC DNA]</scope>
</reference>
<dbReference type="EMBL" id="CAXDID020000794">
    <property type="protein sequence ID" value="CAL6114353.1"/>
    <property type="molecule type" value="Genomic_DNA"/>
</dbReference>
<dbReference type="SUPFAM" id="SSF64167">
    <property type="entry name" value="SurE-like"/>
    <property type="match status" value="1"/>
</dbReference>
<dbReference type="GO" id="GO:0008252">
    <property type="term" value="F:nucleotidase activity"/>
    <property type="evidence" value="ECO:0007669"/>
    <property type="project" value="InterPro"/>
</dbReference>
<dbReference type="PANTHER" id="PTHR30457:SF0">
    <property type="entry name" value="PHOSPHATASE, PUTATIVE (AFU_ORTHOLOGUE AFUA_4G01070)-RELATED"/>
    <property type="match status" value="1"/>
</dbReference>
<keyword evidence="2" id="KW-0479">Metal-binding</keyword>
<accession>A0AA86UH18</accession>